<evidence type="ECO:0000313" key="6">
    <source>
        <dbReference type="Proteomes" id="UP000824229"/>
    </source>
</evidence>
<dbReference type="Gene3D" id="2.60.120.430">
    <property type="entry name" value="Galactose-binding lectin"/>
    <property type="match status" value="1"/>
</dbReference>
<dbReference type="PROSITE" id="PS51272">
    <property type="entry name" value="SLH"/>
    <property type="match status" value="1"/>
</dbReference>
<organism evidence="5 6">
    <name type="scientific">Candidatus Cellulosilyticum pullistercoris</name>
    <dbReference type="NCBI Taxonomy" id="2838521"/>
    <lineage>
        <taxon>Bacteria</taxon>
        <taxon>Bacillati</taxon>
        <taxon>Bacillota</taxon>
        <taxon>Clostridia</taxon>
        <taxon>Lachnospirales</taxon>
        <taxon>Cellulosilyticaceae</taxon>
        <taxon>Cellulosilyticum</taxon>
    </lineage>
</organism>
<name>A0A9E2KF40_9FIRM</name>
<feature type="domain" description="SLH" evidence="4">
    <location>
        <begin position="435"/>
        <end position="497"/>
    </location>
</feature>
<evidence type="ECO:0000256" key="2">
    <source>
        <dbReference type="ARBA" id="ARBA00022737"/>
    </source>
</evidence>
<proteinExistence type="inferred from homology"/>
<dbReference type="SUPFAM" id="SSF52266">
    <property type="entry name" value="SGNH hydrolase"/>
    <property type="match status" value="1"/>
</dbReference>
<gene>
    <name evidence="5" type="ORF">H9872_10885</name>
</gene>
<dbReference type="Pfam" id="PF00395">
    <property type="entry name" value="SLH"/>
    <property type="match status" value="1"/>
</dbReference>
<dbReference type="CDD" id="cd01821">
    <property type="entry name" value="Rhamnogalacturan_acetylesterase_like"/>
    <property type="match status" value="1"/>
</dbReference>
<sequence length="614" mass="69734">MYSLHYLFGKDVQNPASAITVSSLDLYSPDKGYGFVIEKNRRSQELLQIPELNSAFEPWYWLNSEDISILNQSEDGIFITKSDLYHMEDWPIPLHFKVKLSTSGNYTVSLNLKNVGNTASPIWIFTGRRRLMFYTQTFPVSSELHQTFTINISDIIPRSKTSVYTDNTLDIVIISQANIALCQLDITSSPTLPTLYIAGDSTVTDQSTSYPYHPGCSYCGWGQMLPFFFKPGICISNHAHSGLTSETFRSEGHYDIIYKLLRLGDFVLIQFAHNDQKLPHLAAYKGYTEKLTNYIHELRLKGAIPILVTPLARNTWLGDGSYNDLLIDYANACIQISLKEHVPLIDLHQFSKSFIKTHGLENSKPYFFPNDYTHTNDYGGLQMASYIASELKHISSLENFISCTIDNEIRSLLQVTQMIKLPSPPSHYIDRNQSNHTVAFTDIEDCKDKDIIISLASKGIISDRETLFRPNDLIIRIEVLEWIIKAIGFVPMNVYNDYYSDVIGHEWYAGTVEVAHQNGIVDAFLTQKALFHPSMPVTTEELISFLINSYKCRKPLHTTFTHTGIELDNVSSFAFNAILSAFEIGLITFPFDPHEKLTRSQAACYIQKLITLLQ</sequence>
<comment type="similarity">
    <text evidence="1">Belongs to the 'GDSL' lipolytic enzyme family.</text>
</comment>
<keyword evidence="3" id="KW-0378">Hydrolase</keyword>
<reference evidence="5" key="1">
    <citation type="journal article" date="2021" name="PeerJ">
        <title>Extensive microbial diversity within the chicken gut microbiome revealed by metagenomics and culture.</title>
        <authorList>
            <person name="Gilroy R."/>
            <person name="Ravi A."/>
            <person name="Getino M."/>
            <person name="Pursley I."/>
            <person name="Horton D.L."/>
            <person name="Alikhan N.F."/>
            <person name="Baker D."/>
            <person name="Gharbi K."/>
            <person name="Hall N."/>
            <person name="Watson M."/>
            <person name="Adriaenssens E.M."/>
            <person name="Foster-Nyarko E."/>
            <person name="Jarju S."/>
            <person name="Secka A."/>
            <person name="Antonio M."/>
            <person name="Oren A."/>
            <person name="Chaudhuri R.R."/>
            <person name="La Ragione R."/>
            <person name="Hildebrand F."/>
            <person name="Pallen M.J."/>
        </authorList>
    </citation>
    <scope>NUCLEOTIDE SEQUENCE</scope>
    <source>
        <strain evidence="5">B5-657</strain>
    </source>
</reference>
<dbReference type="InterPro" id="IPR037459">
    <property type="entry name" value="RhgT-like"/>
</dbReference>
<dbReference type="GO" id="GO:0016787">
    <property type="term" value="F:hydrolase activity"/>
    <property type="evidence" value="ECO:0007669"/>
    <property type="project" value="UniProtKB-KW"/>
</dbReference>
<dbReference type="PANTHER" id="PTHR43695:SF1">
    <property type="entry name" value="RHAMNOGALACTURONAN ACETYLESTERASE"/>
    <property type="match status" value="1"/>
</dbReference>
<dbReference type="PANTHER" id="PTHR43695">
    <property type="entry name" value="PUTATIVE (AFU_ORTHOLOGUE AFUA_2G17250)-RELATED"/>
    <property type="match status" value="1"/>
</dbReference>
<evidence type="ECO:0000256" key="1">
    <source>
        <dbReference type="ARBA" id="ARBA00008668"/>
    </source>
</evidence>
<accession>A0A9E2KF40</accession>
<dbReference type="Proteomes" id="UP000824229">
    <property type="component" value="Unassembled WGS sequence"/>
</dbReference>
<evidence type="ECO:0000256" key="3">
    <source>
        <dbReference type="ARBA" id="ARBA00022801"/>
    </source>
</evidence>
<dbReference type="InterPro" id="IPR001119">
    <property type="entry name" value="SLH_dom"/>
</dbReference>
<comment type="caution">
    <text evidence="5">The sequence shown here is derived from an EMBL/GenBank/DDBJ whole genome shotgun (WGS) entry which is preliminary data.</text>
</comment>
<dbReference type="AlphaFoldDB" id="A0A9E2KF40"/>
<dbReference type="InterPro" id="IPR036514">
    <property type="entry name" value="SGNH_hydro_sf"/>
</dbReference>
<protein>
    <submittedName>
        <fullName evidence="5">Rhamnogalacturonan acetylesterase</fullName>
    </submittedName>
</protein>
<evidence type="ECO:0000313" key="5">
    <source>
        <dbReference type="EMBL" id="MBU3805241.1"/>
    </source>
</evidence>
<keyword evidence="2" id="KW-0677">Repeat</keyword>
<dbReference type="EMBL" id="JAHLFQ010000257">
    <property type="protein sequence ID" value="MBU3805241.1"/>
    <property type="molecule type" value="Genomic_DNA"/>
</dbReference>
<dbReference type="Gene3D" id="3.40.50.1110">
    <property type="entry name" value="SGNH hydrolase"/>
    <property type="match status" value="1"/>
</dbReference>
<evidence type="ECO:0000259" key="4">
    <source>
        <dbReference type="PROSITE" id="PS51272"/>
    </source>
</evidence>
<reference evidence="5" key="2">
    <citation type="submission" date="2021-04" db="EMBL/GenBank/DDBJ databases">
        <authorList>
            <person name="Gilroy R."/>
        </authorList>
    </citation>
    <scope>NUCLEOTIDE SEQUENCE</scope>
    <source>
        <strain evidence="5">B5-657</strain>
    </source>
</reference>